<dbReference type="SUPFAM" id="SSF63829">
    <property type="entry name" value="Calcium-dependent phosphotriesterase"/>
    <property type="match status" value="1"/>
</dbReference>
<dbReference type="PROSITE" id="PS50994">
    <property type="entry name" value="INTEGRASE"/>
    <property type="match status" value="1"/>
</dbReference>
<dbReference type="Pfam" id="PF17921">
    <property type="entry name" value="Integrase_H2C2"/>
    <property type="match status" value="1"/>
</dbReference>
<evidence type="ECO:0000313" key="4">
    <source>
        <dbReference type="EMBL" id="UYV73527.1"/>
    </source>
</evidence>
<dbReference type="InterPro" id="IPR041588">
    <property type="entry name" value="Integrase_H2C2"/>
</dbReference>
<dbReference type="InterPro" id="IPR001584">
    <property type="entry name" value="Integrase_cat-core"/>
</dbReference>
<dbReference type="InterPro" id="IPR036397">
    <property type="entry name" value="RNaseH_sf"/>
</dbReference>
<dbReference type="Pfam" id="PF03088">
    <property type="entry name" value="Str_synth"/>
    <property type="match status" value="1"/>
</dbReference>
<reference evidence="4 5" key="1">
    <citation type="submission" date="2022-01" db="EMBL/GenBank/DDBJ databases">
        <title>A chromosomal length assembly of Cordylochernes scorpioides.</title>
        <authorList>
            <person name="Zeh D."/>
            <person name="Zeh J."/>
        </authorList>
    </citation>
    <scope>NUCLEOTIDE SEQUENCE [LARGE SCALE GENOMIC DNA]</scope>
    <source>
        <strain evidence="4">IN4F17</strain>
        <tissue evidence="4">Whole Body</tissue>
    </source>
</reference>
<gene>
    <name evidence="4" type="ORF">LAZ67_10003968</name>
</gene>
<sequence>MDRSDLLHGQDTTTSVGRYCDQGARTDLICSWTRHHHHLSWPNFVKAMDRNASGFAYLKQKNSNISEAKIKEGIFVGPQIRELQQDGNFQNSLNEIEAAAWNSFRNVCKNFLGSVKVENYRDIVNDLLLSYKALGCNMSLKIHFLHSHLDFFPDNLGAVSDEHGERFHQDISSMEKRYQDYLEVRLLRNLTHLLKPDDNRIVMKLFVFDFKLQYRPGKCLILADTLSRDTHPIDELPTPFLEDRRMVKLISANISDEKLITLQKDTREDTTLLKIIHYVIEGWPISKKDVDEDVKPYYDFRHRIYLWNELLCVGSAIVVPGTQINYMLELLHKSHQGISAIQGLARESLFWPGMSMDIAERVKSCDICQKYQKSKTRETLRSFPIPDYPWQTVSMDIFYIERKPHLLIVDRFSGYPEVYALNPPTATNVRNKLRETFARFGIPETIMSDNGPPFHSEIMTDFCTKWGIRQIFSSPHLHRSNGLAERNIQTIKTLLNKCKYQGSDAYLALLTYRNTPKNDLPSPAQLCLSRSLRCLIPRITPLYGPCKTNQRHIENAKKRRQNSMKRYYDRSSKVYPKVSVGEEAWCQLSPKQAWTPVKITAHGNSPQSFKVETPSGREFLRNQQFLRPKNGPSGKGESPSLGTSFSGESSPVAADSSSWQRTTEEEPVAGPSTTPIQRQPSDGMVQSVIAITPHNTCQLCTTCREQKTIPEGENHCEGEEKPIDNVDRYGNDHPRGKWQQEDYVLNNRRADMAPAMTAQENHTKMLCGEDPICTFCNSKLKNEITHYIFDCSALKEERRTLMLKTGQLCASLPSIIDNMTQNKYIATAFYGFHKSLSQKKTKVSSLIRYTVYLSLFCLVVILLDPLHLEPRTYRLLPVVESISPICSMTDLRKLARIVFRREYKIIPIKVVIDCNCECLVCGGSVKDPEKLTGDLAPNTKLNQAALLYQDQLLGPESLAYLKGDVYTGTTDGCIMKFNPATGKLQQVAKLGNNCAHRPYNPSCSRPLGIRADSKGQLWVADAYKGIYSMDSLTGKRTEHVFFGHQVNGRPITFPDDLAVDEKKGLIYFSDASTRWKLNQVAWSFLEHDCSGRVLVYDLAAQKLSVLADNLCFPNGVELIPNKDVLLVAEYLGNRVLRIPLSGAKRGVPEVLVANLPGGVDNLRYNTKRGTVWMALGTVQRDNLLSKMAACCPPFAKFLGSLSFLLGSGLEKVALWTSQPLLHDIAIELQTGNILASKLLRPYGIAAEMDLNGKIIRTLQSPDGKLGHLSEVLETPDGQLYLGSYFNTFLGHLKTVV</sequence>
<dbReference type="PANTHER" id="PTHR37984">
    <property type="entry name" value="PROTEIN CBG26694"/>
    <property type="match status" value="1"/>
</dbReference>
<organism evidence="4 5">
    <name type="scientific">Cordylochernes scorpioides</name>
    <dbReference type="NCBI Taxonomy" id="51811"/>
    <lineage>
        <taxon>Eukaryota</taxon>
        <taxon>Metazoa</taxon>
        <taxon>Ecdysozoa</taxon>
        <taxon>Arthropoda</taxon>
        <taxon>Chelicerata</taxon>
        <taxon>Arachnida</taxon>
        <taxon>Pseudoscorpiones</taxon>
        <taxon>Cheliferoidea</taxon>
        <taxon>Chernetidae</taxon>
        <taxon>Cordylochernes</taxon>
    </lineage>
</organism>
<accession>A0ABY6KX98</accession>
<dbReference type="EC" id="2.7.7.49" evidence="1"/>
<dbReference type="InterPro" id="IPR012337">
    <property type="entry name" value="RNaseH-like_sf"/>
</dbReference>
<dbReference type="EMBL" id="CP092872">
    <property type="protein sequence ID" value="UYV73527.1"/>
    <property type="molecule type" value="Genomic_DNA"/>
</dbReference>
<protein>
    <recommendedName>
        <fullName evidence="1">RNA-directed DNA polymerase</fullName>
        <ecNumber evidence="1">2.7.7.49</ecNumber>
    </recommendedName>
</protein>
<dbReference type="InterPro" id="IPR011042">
    <property type="entry name" value="6-blade_b-propeller_TolB-like"/>
</dbReference>
<name>A0ABY6KX98_9ARAC</name>
<evidence type="ECO:0000256" key="2">
    <source>
        <dbReference type="SAM" id="MobiDB-lite"/>
    </source>
</evidence>
<dbReference type="Gene3D" id="2.120.10.30">
    <property type="entry name" value="TolB, C-terminal domain"/>
    <property type="match status" value="1"/>
</dbReference>
<evidence type="ECO:0000256" key="1">
    <source>
        <dbReference type="ARBA" id="ARBA00012493"/>
    </source>
</evidence>
<feature type="domain" description="Integrase catalytic" evidence="3">
    <location>
        <begin position="385"/>
        <end position="495"/>
    </location>
</feature>
<proteinExistence type="predicted"/>
<evidence type="ECO:0000313" key="5">
    <source>
        <dbReference type="Proteomes" id="UP001235939"/>
    </source>
</evidence>
<dbReference type="PANTHER" id="PTHR37984:SF7">
    <property type="entry name" value="INTEGRASE CATALYTIC DOMAIN-CONTAINING PROTEIN"/>
    <property type="match status" value="1"/>
</dbReference>
<feature type="compositionally biased region" description="Polar residues" evidence="2">
    <location>
        <begin position="640"/>
        <end position="661"/>
    </location>
</feature>
<dbReference type="Proteomes" id="UP001235939">
    <property type="component" value="Chromosome 10"/>
</dbReference>
<feature type="compositionally biased region" description="Polar residues" evidence="2">
    <location>
        <begin position="671"/>
        <end position="680"/>
    </location>
</feature>
<feature type="region of interest" description="Disordered" evidence="2">
    <location>
        <begin position="625"/>
        <end position="681"/>
    </location>
</feature>
<dbReference type="Pfam" id="PF00665">
    <property type="entry name" value="rve"/>
    <property type="match status" value="1"/>
</dbReference>
<dbReference type="InterPro" id="IPR050951">
    <property type="entry name" value="Retrovirus_Pol_polyprotein"/>
</dbReference>
<dbReference type="Gene3D" id="1.10.340.70">
    <property type="match status" value="1"/>
</dbReference>
<evidence type="ECO:0000259" key="3">
    <source>
        <dbReference type="PROSITE" id="PS50994"/>
    </source>
</evidence>
<dbReference type="Pfam" id="PF20067">
    <property type="entry name" value="SSL_N"/>
    <property type="match status" value="1"/>
</dbReference>
<dbReference type="SUPFAM" id="SSF53098">
    <property type="entry name" value="Ribonuclease H-like"/>
    <property type="match status" value="1"/>
</dbReference>
<keyword evidence="5" id="KW-1185">Reference proteome</keyword>
<dbReference type="InterPro" id="IPR018119">
    <property type="entry name" value="Strictosidine_synth_cons-reg"/>
</dbReference>
<dbReference type="Gene3D" id="3.30.420.10">
    <property type="entry name" value="Ribonuclease H-like superfamily/Ribonuclease H"/>
    <property type="match status" value="1"/>
</dbReference>